<organism evidence="2 3">
    <name type="scientific">Hibiscus sabdariffa</name>
    <name type="common">roselle</name>
    <dbReference type="NCBI Taxonomy" id="183260"/>
    <lineage>
        <taxon>Eukaryota</taxon>
        <taxon>Viridiplantae</taxon>
        <taxon>Streptophyta</taxon>
        <taxon>Embryophyta</taxon>
        <taxon>Tracheophyta</taxon>
        <taxon>Spermatophyta</taxon>
        <taxon>Magnoliopsida</taxon>
        <taxon>eudicotyledons</taxon>
        <taxon>Gunneridae</taxon>
        <taxon>Pentapetalae</taxon>
        <taxon>rosids</taxon>
        <taxon>malvids</taxon>
        <taxon>Malvales</taxon>
        <taxon>Malvaceae</taxon>
        <taxon>Malvoideae</taxon>
        <taxon>Hibiscus</taxon>
    </lineage>
</organism>
<feature type="region of interest" description="Disordered" evidence="1">
    <location>
        <begin position="44"/>
        <end position="72"/>
    </location>
</feature>
<evidence type="ECO:0000256" key="1">
    <source>
        <dbReference type="SAM" id="MobiDB-lite"/>
    </source>
</evidence>
<protein>
    <submittedName>
        <fullName evidence="2">Uncharacterized protein</fullName>
    </submittedName>
</protein>
<feature type="region of interest" description="Disordered" evidence="1">
    <location>
        <begin position="163"/>
        <end position="191"/>
    </location>
</feature>
<sequence>MDHGLNGHCLKGLCPGDRRPPHTRYISRLWAAITIQEDTRNWKDKQTHPVDCRATSSTTQERDSLKSQGRGWPRGPTWRLGISAGNAKLLINSCWSYSANSGSFEEDLDLKREINTWLDPFFVLIKKILFEYEPDLEGARDLREIKQRKRNVGPEVRTTWGRIRPRGFGVDSSFSSSKPASRHKVEGEKPF</sequence>
<dbReference type="Proteomes" id="UP001396334">
    <property type="component" value="Unassembled WGS sequence"/>
</dbReference>
<reference evidence="2 3" key="1">
    <citation type="journal article" date="2024" name="G3 (Bethesda)">
        <title>Genome assembly of Hibiscus sabdariffa L. provides insights into metabolisms of medicinal natural products.</title>
        <authorList>
            <person name="Kim T."/>
        </authorList>
    </citation>
    <scope>NUCLEOTIDE SEQUENCE [LARGE SCALE GENOMIC DNA]</scope>
    <source>
        <strain evidence="2">TK-2024</strain>
        <tissue evidence="2">Old leaves</tissue>
    </source>
</reference>
<keyword evidence="3" id="KW-1185">Reference proteome</keyword>
<accession>A0ABR2R8F8</accession>
<proteinExistence type="predicted"/>
<evidence type="ECO:0000313" key="2">
    <source>
        <dbReference type="EMBL" id="KAK9009038.1"/>
    </source>
</evidence>
<comment type="caution">
    <text evidence="2">The sequence shown here is derived from an EMBL/GenBank/DDBJ whole genome shotgun (WGS) entry which is preliminary data.</text>
</comment>
<evidence type="ECO:0000313" key="3">
    <source>
        <dbReference type="Proteomes" id="UP001396334"/>
    </source>
</evidence>
<name>A0ABR2R8F8_9ROSI</name>
<dbReference type="EMBL" id="JBBPBN010000025">
    <property type="protein sequence ID" value="KAK9009038.1"/>
    <property type="molecule type" value="Genomic_DNA"/>
</dbReference>
<gene>
    <name evidence="2" type="ORF">V6N11_080512</name>
</gene>